<protein>
    <recommendedName>
        <fullName evidence="6">NADH-ubiquinone oxidoreductase 51kDa subunit iron-sulphur binding domain-containing protein</fullName>
    </recommendedName>
</protein>
<dbReference type="SUPFAM" id="SSF142984">
    <property type="entry name" value="Nqo1 middle domain-like"/>
    <property type="match status" value="1"/>
</dbReference>
<sequence length="325" mass="37107">MAKDIIKELKKYNLLGRSGSGFPTGLKWELVKNCRADKKYIICNGSEGEPKNFKDKFILENYPEIVIEGIKTALGAINNSSAFIYLRKDYYQKFNDNLEKLIKELPIKIIKKQGGYLGGEETVICQALEGRRLEPRIKPPFPTEFGLWGYPTLVNNVETFYCAGKISQGRYEGTRFYTITGDVKNQGVYELPKKYTVKEILKKTDNYPDFDFFVQSGGGAMGEILLEKELNKTIQGIGCIVVFNAEKTDPFALMKEWTKFFLAENCDRCAPCREGIYRIDEMLNNKKMDKQALNDIFFVLKETSLCPLGANAYTPFETLIKKIIK</sequence>
<keyword evidence="5" id="KW-0411">Iron-sulfur</keyword>
<comment type="similarity">
    <text evidence="1">Belongs to the complex I 51 kDa subunit family.</text>
</comment>
<evidence type="ECO:0000256" key="5">
    <source>
        <dbReference type="ARBA" id="ARBA00023014"/>
    </source>
</evidence>
<dbReference type="Gene3D" id="3.40.50.11540">
    <property type="entry name" value="NADH-ubiquinone oxidoreductase 51kDa subunit"/>
    <property type="match status" value="1"/>
</dbReference>
<dbReference type="SMART" id="SM00928">
    <property type="entry name" value="NADH_4Fe-4S"/>
    <property type="match status" value="1"/>
</dbReference>
<dbReference type="Gene3D" id="1.20.1440.230">
    <property type="entry name" value="NADH-ubiquinone oxidoreductase 51kDa subunit, iron-sulphur binding domain"/>
    <property type="match status" value="1"/>
</dbReference>
<dbReference type="InterPro" id="IPR011538">
    <property type="entry name" value="Nuo51_FMN-bd"/>
</dbReference>
<dbReference type="AlphaFoldDB" id="A0A1G2DYL2"/>
<dbReference type="Proteomes" id="UP000178893">
    <property type="component" value="Unassembled WGS sequence"/>
</dbReference>
<proteinExistence type="inferred from homology"/>
<keyword evidence="2" id="KW-0004">4Fe-4S</keyword>
<dbReference type="InterPro" id="IPR019575">
    <property type="entry name" value="Nuop51_4Fe4S-bd"/>
</dbReference>
<evidence type="ECO:0000313" key="8">
    <source>
        <dbReference type="Proteomes" id="UP000178893"/>
    </source>
</evidence>
<feature type="domain" description="NADH-ubiquinone oxidoreductase 51kDa subunit iron-sulphur binding" evidence="6">
    <location>
        <begin position="251"/>
        <end position="296"/>
    </location>
</feature>
<evidence type="ECO:0000256" key="2">
    <source>
        <dbReference type="ARBA" id="ARBA00022485"/>
    </source>
</evidence>
<dbReference type="Gene3D" id="3.10.20.600">
    <property type="match status" value="1"/>
</dbReference>
<evidence type="ECO:0000256" key="4">
    <source>
        <dbReference type="ARBA" id="ARBA00023004"/>
    </source>
</evidence>
<evidence type="ECO:0000256" key="1">
    <source>
        <dbReference type="ARBA" id="ARBA00007523"/>
    </source>
</evidence>
<comment type="caution">
    <text evidence="7">The sequence shown here is derived from an EMBL/GenBank/DDBJ whole genome shotgun (WGS) entry which is preliminary data.</text>
</comment>
<gene>
    <name evidence="7" type="ORF">A2V72_02135</name>
</gene>
<dbReference type="PANTHER" id="PTHR43578">
    <property type="entry name" value="NADH-QUINONE OXIDOREDUCTASE SUBUNIT F"/>
    <property type="match status" value="1"/>
</dbReference>
<name>A0A1G2DYL2_9BACT</name>
<dbReference type="SUPFAM" id="SSF140490">
    <property type="entry name" value="Nqo1C-terminal domain-like"/>
    <property type="match status" value="1"/>
</dbReference>
<dbReference type="Pfam" id="PF01512">
    <property type="entry name" value="Complex1_51K"/>
    <property type="match status" value="1"/>
</dbReference>
<evidence type="ECO:0000259" key="6">
    <source>
        <dbReference type="SMART" id="SM00928"/>
    </source>
</evidence>
<reference evidence="7 8" key="1">
    <citation type="journal article" date="2016" name="Nat. Commun.">
        <title>Thousands of microbial genomes shed light on interconnected biogeochemical processes in an aquifer system.</title>
        <authorList>
            <person name="Anantharaman K."/>
            <person name="Brown C.T."/>
            <person name="Hug L.A."/>
            <person name="Sharon I."/>
            <person name="Castelle C.J."/>
            <person name="Probst A.J."/>
            <person name="Thomas B.C."/>
            <person name="Singh A."/>
            <person name="Wilkins M.J."/>
            <person name="Karaoz U."/>
            <person name="Brodie E.L."/>
            <person name="Williams K.H."/>
            <person name="Hubbard S.S."/>
            <person name="Banfield J.F."/>
        </authorList>
    </citation>
    <scope>NUCLEOTIDE SEQUENCE [LARGE SCALE GENOMIC DNA]</scope>
</reference>
<dbReference type="PANTHER" id="PTHR43578:SF3">
    <property type="entry name" value="NADH-QUINONE OXIDOREDUCTASE SUBUNIT F"/>
    <property type="match status" value="1"/>
</dbReference>
<dbReference type="InterPro" id="IPR037207">
    <property type="entry name" value="Nuop51_4Fe4S-bd_sf"/>
</dbReference>
<accession>A0A1G2DYL2</accession>
<keyword evidence="4" id="KW-0408">Iron</keyword>
<dbReference type="InterPro" id="IPR037225">
    <property type="entry name" value="Nuo51_FMN-bd_sf"/>
</dbReference>
<evidence type="ECO:0000313" key="7">
    <source>
        <dbReference type="EMBL" id="OGZ18100.1"/>
    </source>
</evidence>
<dbReference type="EMBL" id="MHLW01000016">
    <property type="protein sequence ID" value="OGZ18100.1"/>
    <property type="molecule type" value="Genomic_DNA"/>
</dbReference>
<dbReference type="GO" id="GO:0051539">
    <property type="term" value="F:4 iron, 4 sulfur cluster binding"/>
    <property type="evidence" value="ECO:0007669"/>
    <property type="project" value="UniProtKB-KW"/>
</dbReference>
<keyword evidence="3" id="KW-0479">Metal-binding</keyword>
<dbReference type="SUPFAM" id="SSF142019">
    <property type="entry name" value="Nqo1 FMN-binding domain-like"/>
    <property type="match status" value="1"/>
</dbReference>
<dbReference type="GO" id="GO:0046872">
    <property type="term" value="F:metal ion binding"/>
    <property type="evidence" value="ECO:0007669"/>
    <property type="project" value="UniProtKB-KW"/>
</dbReference>
<dbReference type="Pfam" id="PF10589">
    <property type="entry name" value="NADH_4Fe-4S"/>
    <property type="match status" value="1"/>
</dbReference>
<organism evidence="7 8">
    <name type="scientific">Candidatus Nealsonbacteria bacterium RBG_13_37_56</name>
    <dbReference type="NCBI Taxonomy" id="1801661"/>
    <lineage>
        <taxon>Bacteria</taxon>
        <taxon>Candidatus Nealsoniibacteriota</taxon>
    </lineage>
</organism>
<evidence type="ECO:0000256" key="3">
    <source>
        <dbReference type="ARBA" id="ARBA00022723"/>
    </source>
</evidence>